<protein>
    <recommendedName>
        <fullName evidence="1">Neurotransmitter-gated ion-channel ligand-binding domain-containing protein</fullName>
    </recommendedName>
</protein>
<dbReference type="GO" id="GO:0005230">
    <property type="term" value="F:extracellular ligand-gated monoatomic ion channel activity"/>
    <property type="evidence" value="ECO:0007669"/>
    <property type="project" value="InterPro"/>
</dbReference>
<dbReference type="InterPro" id="IPR036734">
    <property type="entry name" value="Neur_chan_lig-bd_sf"/>
</dbReference>
<dbReference type="GO" id="GO:0016020">
    <property type="term" value="C:membrane"/>
    <property type="evidence" value="ECO:0007669"/>
    <property type="project" value="InterPro"/>
</dbReference>
<dbReference type="AlphaFoldDB" id="A0A448WNG4"/>
<dbReference type="OrthoDB" id="5975154at2759"/>
<dbReference type="SUPFAM" id="SSF63712">
    <property type="entry name" value="Nicotinic receptor ligand binding domain-like"/>
    <property type="match status" value="1"/>
</dbReference>
<keyword evidence="3" id="KW-1185">Reference proteome</keyword>
<name>A0A448WNG4_9PLAT</name>
<evidence type="ECO:0000313" key="3">
    <source>
        <dbReference type="Proteomes" id="UP000784294"/>
    </source>
</evidence>
<dbReference type="InterPro" id="IPR006202">
    <property type="entry name" value="Neur_chan_lig-bd"/>
</dbReference>
<feature type="domain" description="Neurotransmitter-gated ion-channel ligand-binding" evidence="1">
    <location>
        <begin position="24"/>
        <end position="81"/>
    </location>
</feature>
<evidence type="ECO:0000259" key="1">
    <source>
        <dbReference type="Pfam" id="PF02931"/>
    </source>
</evidence>
<gene>
    <name evidence="2" type="ORF">PXEA_LOCUS9578</name>
</gene>
<dbReference type="EMBL" id="CAAALY010027280">
    <property type="protein sequence ID" value="VEL16138.1"/>
    <property type="molecule type" value="Genomic_DNA"/>
</dbReference>
<reference evidence="2" key="1">
    <citation type="submission" date="2018-11" db="EMBL/GenBank/DDBJ databases">
        <authorList>
            <consortium name="Pathogen Informatics"/>
        </authorList>
    </citation>
    <scope>NUCLEOTIDE SEQUENCE</scope>
</reference>
<evidence type="ECO:0000313" key="2">
    <source>
        <dbReference type="EMBL" id="VEL16138.1"/>
    </source>
</evidence>
<accession>A0A448WNG4</accession>
<dbReference type="Proteomes" id="UP000784294">
    <property type="component" value="Unassembled WGS sequence"/>
</dbReference>
<dbReference type="Gene3D" id="2.70.170.10">
    <property type="entry name" value="Neurotransmitter-gated ion-channel ligand-binding domain"/>
    <property type="match status" value="1"/>
</dbReference>
<comment type="caution">
    <text evidence="2">The sequence shown here is derived from an EMBL/GenBank/DDBJ whole genome shotgun (WGS) entry which is preliminary data.</text>
</comment>
<proteinExistence type="predicted"/>
<sequence length="137" mass="16164">MSSMTSCFIPSSLINPINLLPLKRCFLEFGSWTYDNSQLEVEWWILDNDTTRTPMPFVDFGDYVPSNEWRTDGEEESRTHHLNRTKQVGMQRTEIIEVHRIYDRHISSFIFAQKNRSNLVRNCFVPFARLCRANMVA</sequence>
<organism evidence="2 3">
    <name type="scientific">Protopolystoma xenopodis</name>
    <dbReference type="NCBI Taxonomy" id="117903"/>
    <lineage>
        <taxon>Eukaryota</taxon>
        <taxon>Metazoa</taxon>
        <taxon>Spiralia</taxon>
        <taxon>Lophotrochozoa</taxon>
        <taxon>Platyhelminthes</taxon>
        <taxon>Monogenea</taxon>
        <taxon>Polyopisthocotylea</taxon>
        <taxon>Polystomatidea</taxon>
        <taxon>Polystomatidae</taxon>
        <taxon>Protopolystoma</taxon>
    </lineage>
</organism>
<dbReference type="Pfam" id="PF02931">
    <property type="entry name" value="Neur_chan_LBD"/>
    <property type="match status" value="1"/>
</dbReference>